<name>A0A2P2M384_RHIMU</name>
<sequence length="46" mass="5140">MHSNRDKGEAEHVERLPNSHGCFTLRTAEALGLGCCWGQRRSVESI</sequence>
<organism evidence="1">
    <name type="scientific">Rhizophora mucronata</name>
    <name type="common">Asiatic mangrove</name>
    <dbReference type="NCBI Taxonomy" id="61149"/>
    <lineage>
        <taxon>Eukaryota</taxon>
        <taxon>Viridiplantae</taxon>
        <taxon>Streptophyta</taxon>
        <taxon>Embryophyta</taxon>
        <taxon>Tracheophyta</taxon>
        <taxon>Spermatophyta</taxon>
        <taxon>Magnoliopsida</taxon>
        <taxon>eudicotyledons</taxon>
        <taxon>Gunneridae</taxon>
        <taxon>Pentapetalae</taxon>
        <taxon>rosids</taxon>
        <taxon>fabids</taxon>
        <taxon>Malpighiales</taxon>
        <taxon>Rhizophoraceae</taxon>
        <taxon>Rhizophora</taxon>
    </lineage>
</organism>
<protein>
    <submittedName>
        <fullName evidence="1">Uncharacterized protein</fullName>
    </submittedName>
</protein>
<reference evidence="1" key="1">
    <citation type="submission" date="2018-02" db="EMBL/GenBank/DDBJ databases">
        <title>Rhizophora mucronata_Transcriptome.</title>
        <authorList>
            <person name="Meera S.P."/>
            <person name="Sreeshan A."/>
            <person name="Augustine A."/>
        </authorList>
    </citation>
    <scope>NUCLEOTIDE SEQUENCE</scope>
    <source>
        <tissue evidence="1">Leaf</tissue>
    </source>
</reference>
<accession>A0A2P2M384</accession>
<proteinExistence type="predicted"/>
<dbReference type="EMBL" id="GGEC01044187">
    <property type="protein sequence ID" value="MBX24671.1"/>
    <property type="molecule type" value="Transcribed_RNA"/>
</dbReference>
<dbReference type="AlphaFoldDB" id="A0A2P2M384"/>
<evidence type="ECO:0000313" key="1">
    <source>
        <dbReference type="EMBL" id="MBX24671.1"/>
    </source>
</evidence>